<evidence type="ECO:0000256" key="5">
    <source>
        <dbReference type="ARBA" id="ARBA00022729"/>
    </source>
</evidence>
<dbReference type="SMART" id="SM00369">
    <property type="entry name" value="LRR_TYP"/>
    <property type="match status" value="3"/>
</dbReference>
<dbReference type="PRINTS" id="PR00019">
    <property type="entry name" value="LEURICHRPT"/>
</dbReference>
<name>A0A2T8KWT3_9POAL</name>
<evidence type="ECO:0000313" key="13">
    <source>
        <dbReference type="EMBL" id="PVH66631.1"/>
    </source>
</evidence>
<accession>A0A2T8KWT3</accession>
<evidence type="ECO:0000256" key="1">
    <source>
        <dbReference type="ARBA" id="ARBA00004167"/>
    </source>
</evidence>
<dbReference type="InterPro" id="IPR051848">
    <property type="entry name" value="PGIP"/>
</dbReference>
<protein>
    <recommendedName>
        <fullName evidence="12">Leucine-rich repeat-containing N-terminal plant-type domain-containing protein</fullName>
    </recommendedName>
</protein>
<evidence type="ECO:0000256" key="4">
    <source>
        <dbReference type="ARBA" id="ARBA00022692"/>
    </source>
</evidence>
<evidence type="ECO:0000256" key="7">
    <source>
        <dbReference type="ARBA" id="ARBA00022989"/>
    </source>
</evidence>
<keyword evidence="9" id="KW-0325">Glycoprotein</keyword>
<keyword evidence="5 11" id="KW-0732">Signal</keyword>
<dbReference type="SUPFAM" id="SSF52058">
    <property type="entry name" value="L domain-like"/>
    <property type="match status" value="1"/>
</dbReference>
<comment type="subcellular location">
    <subcellularLocation>
        <location evidence="2">Cell envelope</location>
    </subcellularLocation>
    <subcellularLocation>
        <location evidence="1">Membrane</location>
        <topology evidence="1">Single-pass membrane protein</topology>
    </subcellularLocation>
</comment>
<evidence type="ECO:0000256" key="8">
    <source>
        <dbReference type="ARBA" id="ARBA00023136"/>
    </source>
</evidence>
<feature type="domain" description="Leucine-rich repeat-containing N-terminal plant-type" evidence="12">
    <location>
        <begin position="50"/>
        <end position="84"/>
    </location>
</feature>
<feature type="signal peptide" evidence="11">
    <location>
        <begin position="1"/>
        <end position="38"/>
    </location>
</feature>
<keyword evidence="7" id="KW-1133">Transmembrane helix</keyword>
<organism evidence="13">
    <name type="scientific">Panicum hallii</name>
    <dbReference type="NCBI Taxonomy" id="206008"/>
    <lineage>
        <taxon>Eukaryota</taxon>
        <taxon>Viridiplantae</taxon>
        <taxon>Streptophyta</taxon>
        <taxon>Embryophyta</taxon>
        <taxon>Tracheophyta</taxon>
        <taxon>Spermatophyta</taxon>
        <taxon>Magnoliopsida</taxon>
        <taxon>Liliopsida</taxon>
        <taxon>Poales</taxon>
        <taxon>Poaceae</taxon>
        <taxon>PACMAD clade</taxon>
        <taxon>Panicoideae</taxon>
        <taxon>Panicodae</taxon>
        <taxon>Paniceae</taxon>
        <taxon>Panicinae</taxon>
        <taxon>Panicum</taxon>
        <taxon>Panicum sect. Panicum</taxon>
    </lineage>
</organism>
<dbReference type="EMBL" id="CM008046">
    <property type="protein sequence ID" value="PVH66631.1"/>
    <property type="molecule type" value="Genomic_DNA"/>
</dbReference>
<dbReference type="FunFam" id="3.80.10.10:FF:000275">
    <property type="entry name" value="Leucine-rich repeat receptor-like protein kinase"/>
    <property type="match status" value="1"/>
</dbReference>
<dbReference type="InterPro" id="IPR032675">
    <property type="entry name" value="LRR_dom_sf"/>
</dbReference>
<dbReference type="PANTHER" id="PTHR48059:SF4">
    <property type="entry name" value="POLYGALACTURONASE INHIBITOR 1-RELATED"/>
    <property type="match status" value="1"/>
</dbReference>
<reference evidence="13" key="1">
    <citation type="submission" date="2018-04" db="EMBL/GenBank/DDBJ databases">
        <title>WGS assembly of Panicum hallii.</title>
        <authorList>
            <person name="Lovell J."/>
            <person name="Jenkins J."/>
            <person name="Lowry D."/>
            <person name="Mamidi S."/>
            <person name="Sreedasyam A."/>
            <person name="Weng X."/>
            <person name="Barry K."/>
            <person name="Bonette J."/>
            <person name="Campitelli B."/>
            <person name="Daum C."/>
            <person name="Gordon S."/>
            <person name="Gould B."/>
            <person name="Lipzen A."/>
            <person name="Macqueen A."/>
            <person name="Palacio-Mejia J."/>
            <person name="Plott C."/>
            <person name="Shakirov E."/>
            <person name="Shu S."/>
            <person name="Yoshinaga Y."/>
            <person name="Zane M."/>
            <person name="Rokhsar D."/>
            <person name="Grimwood J."/>
            <person name="Schmutz J."/>
            <person name="Juenger T."/>
        </authorList>
    </citation>
    <scope>NUCLEOTIDE SEQUENCE [LARGE SCALE GENOMIC DNA]</scope>
    <source>
        <strain evidence="13">FIL2</strain>
    </source>
</reference>
<keyword evidence="6" id="KW-0677">Repeat</keyword>
<dbReference type="InterPro" id="IPR001611">
    <property type="entry name" value="Leu-rich_rpt"/>
</dbReference>
<dbReference type="Gramene" id="PVH66631">
    <property type="protein sequence ID" value="PVH66631"/>
    <property type="gene ID" value="PAHAL_1G301300"/>
</dbReference>
<dbReference type="Pfam" id="PF13855">
    <property type="entry name" value="LRR_8"/>
    <property type="match status" value="1"/>
</dbReference>
<dbReference type="AlphaFoldDB" id="A0A2T8KWT3"/>
<proteinExistence type="inferred from homology"/>
<evidence type="ECO:0000259" key="12">
    <source>
        <dbReference type="Pfam" id="PF08263"/>
    </source>
</evidence>
<evidence type="ECO:0000256" key="9">
    <source>
        <dbReference type="ARBA" id="ARBA00023180"/>
    </source>
</evidence>
<comment type="similarity">
    <text evidence="10">Belongs to the polygalacturonase-inhibiting protein family.</text>
</comment>
<dbReference type="Pfam" id="PF08263">
    <property type="entry name" value="LRRNT_2"/>
    <property type="match status" value="1"/>
</dbReference>
<dbReference type="Proteomes" id="UP000243499">
    <property type="component" value="Chromosome 1"/>
</dbReference>
<dbReference type="InterPro" id="IPR013210">
    <property type="entry name" value="LRR_N_plant-typ"/>
</dbReference>
<evidence type="ECO:0000256" key="10">
    <source>
        <dbReference type="ARBA" id="ARBA00038043"/>
    </source>
</evidence>
<feature type="chain" id="PRO_5015736486" description="Leucine-rich repeat-containing N-terminal plant-type domain-containing protein" evidence="11">
    <location>
        <begin position="39"/>
        <end position="235"/>
    </location>
</feature>
<evidence type="ECO:0000256" key="3">
    <source>
        <dbReference type="ARBA" id="ARBA00022614"/>
    </source>
</evidence>
<sequence>MVLARYLTTRGSAWRVKWEMLVLLALLLLCRGIGSTHGSPDDHAGDGDMMSLLDFKRAITSDPKRALASWNTSNPLCRWAGVACGRAHRGRVISLGLLDQGLEGEITSSLGNLTFLRTLNLSENSFSGRLPPLAHLGKLKVLDLSQNSLRDAIPDGLANCSSLRILNLSYNSLVGELHPKLGLISGLSALFLRQNRLTEIIPPSLDNMTHLEILDLGNNRLSGSIPAELGILSNL</sequence>
<keyword evidence="3" id="KW-0433">Leucine-rich repeat</keyword>
<keyword evidence="8" id="KW-0472">Membrane</keyword>
<dbReference type="Pfam" id="PF00560">
    <property type="entry name" value="LRR_1"/>
    <property type="match status" value="2"/>
</dbReference>
<dbReference type="GO" id="GO:0016020">
    <property type="term" value="C:membrane"/>
    <property type="evidence" value="ECO:0007669"/>
    <property type="project" value="UniProtKB-SubCell"/>
</dbReference>
<evidence type="ECO:0000256" key="11">
    <source>
        <dbReference type="SAM" id="SignalP"/>
    </source>
</evidence>
<dbReference type="PANTHER" id="PTHR48059">
    <property type="entry name" value="POLYGALACTURONASE INHIBITOR 1"/>
    <property type="match status" value="1"/>
</dbReference>
<gene>
    <name evidence="13" type="ORF">PAHAL_1G301300</name>
</gene>
<keyword evidence="4" id="KW-0812">Transmembrane</keyword>
<dbReference type="Gene3D" id="3.80.10.10">
    <property type="entry name" value="Ribonuclease Inhibitor"/>
    <property type="match status" value="2"/>
</dbReference>
<evidence type="ECO:0000256" key="2">
    <source>
        <dbReference type="ARBA" id="ARBA00004196"/>
    </source>
</evidence>
<dbReference type="InterPro" id="IPR003591">
    <property type="entry name" value="Leu-rich_rpt_typical-subtyp"/>
</dbReference>
<evidence type="ECO:0000256" key="6">
    <source>
        <dbReference type="ARBA" id="ARBA00022737"/>
    </source>
</evidence>